<evidence type="ECO:0000256" key="7">
    <source>
        <dbReference type="ARBA" id="ARBA00034075"/>
    </source>
</evidence>
<keyword evidence="6" id="KW-1015">Disulfide bond</keyword>
<evidence type="ECO:0000256" key="2">
    <source>
        <dbReference type="ARBA" id="ARBA00022487"/>
    </source>
</evidence>
<evidence type="ECO:0000313" key="8">
    <source>
        <dbReference type="EMBL" id="CAE6492128.1"/>
    </source>
</evidence>
<accession>A0A8H3HAP7</accession>
<dbReference type="AlphaFoldDB" id="A0A8H3HAP7"/>
<evidence type="ECO:0000256" key="4">
    <source>
        <dbReference type="ARBA" id="ARBA00022729"/>
    </source>
</evidence>
<protein>
    <recommendedName>
        <fullName evidence="1">feruloyl esterase</fullName>
        <ecNumber evidence="1">3.1.1.73</ecNumber>
    </recommendedName>
</protein>
<name>A0A8H3HAP7_9AGAM</name>
<dbReference type="InterPro" id="IPR011118">
    <property type="entry name" value="Tannase/feruloyl_esterase"/>
</dbReference>
<evidence type="ECO:0000256" key="6">
    <source>
        <dbReference type="ARBA" id="ARBA00023157"/>
    </source>
</evidence>
<evidence type="ECO:0000256" key="1">
    <source>
        <dbReference type="ARBA" id="ARBA00013091"/>
    </source>
</evidence>
<dbReference type="Proteomes" id="UP000663840">
    <property type="component" value="Unassembled WGS sequence"/>
</dbReference>
<sequence>MILHKREPKLNRSKLYRTPRLGAKTYTRASAIHRANFNTYPAGTNFTLDKGSVPDLAEFCRFTAQYNTLSSSSLQFEVWMPMVENWNGRFAHVGNGVDSGSISYLYMGVPLTKYGFAVASTNADITGMKQSICLQGMRAVQGFPEDFDGALTGAPAQFLSRQNGWDIHTGELNIDGYAPGETIPTSFFSSLGQRSHLTTCVTQEFSCDS</sequence>
<dbReference type="EMBL" id="CAJMWR010004267">
    <property type="protein sequence ID" value="CAE6492128.1"/>
    <property type="molecule type" value="Genomic_DNA"/>
</dbReference>
<gene>
    <name evidence="8" type="ORF">RDB_LOCUS149387</name>
</gene>
<dbReference type="GO" id="GO:0045493">
    <property type="term" value="P:xylan catabolic process"/>
    <property type="evidence" value="ECO:0007669"/>
    <property type="project" value="UniProtKB-KW"/>
</dbReference>
<keyword evidence="2" id="KW-0719">Serine esterase</keyword>
<keyword evidence="3" id="KW-0624">Polysaccharide degradation</keyword>
<keyword evidence="4" id="KW-0732">Signal</keyword>
<evidence type="ECO:0000256" key="5">
    <source>
        <dbReference type="ARBA" id="ARBA00022801"/>
    </source>
</evidence>
<comment type="caution">
    <text evidence="8">The sequence shown here is derived from an EMBL/GenBank/DDBJ whole genome shotgun (WGS) entry which is preliminary data.</text>
</comment>
<comment type="catalytic activity">
    <reaction evidence="7">
        <text>feruloyl-polysaccharide + H2O = ferulate + polysaccharide.</text>
        <dbReference type="EC" id="3.1.1.73"/>
    </reaction>
</comment>
<evidence type="ECO:0000256" key="3">
    <source>
        <dbReference type="ARBA" id="ARBA00022651"/>
    </source>
</evidence>
<dbReference type="EC" id="3.1.1.73" evidence="1"/>
<keyword evidence="5" id="KW-0378">Hydrolase</keyword>
<organism evidence="8 9">
    <name type="scientific">Rhizoctonia solani</name>
    <dbReference type="NCBI Taxonomy" id="456999"/>
    <lineage>
        <taxon>Eukaryota</taxon>
        <taxon>Fungi</taxon>
        <taxon>Dikarya</taxon>
        <taxon>Basidiomycota</taxon>
        <taxon>Agaricomycotina</taxon>
        <taxon>Agaricomycetes</taxon>
        <taxon>Cantharellales</taxon>
        <taxon>Ceratobasidiaceae</taxon>
        <taxon>Rhizoctonia</taxon>
    </lineage>
</organism>
<evidence type="ECO:0000313" key="9">
    <source>
        <dbReference type="Proteomes" id="UP000663840"/>
    </source>
</evidence>
<proteinExistence type="predicted"/>
<keyword evidence="3" id="KW-0858">Xylan degradation</keyword>
<keyword evidence="3" id="KW-0119">Carbohydrate metabolism</keyword>
<dbReference type="PANTHER" id="PTHR33938">
    <property type="entry name" value="FERULOYL ESTERASE B-RELATED"/>
    <property type="match status" value="1"/>
</dbReference>
<dbReference type="PANTHER" id="PTHR33938:SF15">
    <property type="entry name" value="FERULOYL ESTERASE B-RELATED"/>
    <property type="match status" value="1"/>
</dbReference>
<reference evidence="8" key="1">
    <citation type="submission" date="2021-01" db="EMBL/GenBank/DDBJ databases">
        <authorList>
            <person name="Kaushik A."/>
        </authorList>
    </citation>
    <scope>NUCLEOTIDE SEQUENCE</scope>
    <source>
        <strain evidence="8">AG1-1A</strain>
    </source>
</reference>
<dbReference type="GO" id="GO:0030600">
    <property type="term" value="F:feruloyl esterase activity"/>
    <property type="evidence" value="ECO:0007669"/>
    <property type="project" value="UniProtKB-EC"/>
</dbReference>